<sequence>MAIGYAAGNLGLSATRRERRKGLLQLLLRVEAWLDARRDARALYAMDDRELADIGLSRTDVEVLNVASWQDRLPAPFSR</sequence>
<name>A0A838BJ81_9HYPH</name>
<keyword evidence="3" id="KW-1185">Reference proteome</keyword>
<feature type="domain" description="YjiS-like" evidence="1">
    <location>
        <begin position="27"/>
        <end position="62"/>
    </location>
</feature>
<organism evidence="2 3">
    <name type="scientific">Microvirga mediterraneensis</name>
    <dbReference type="NCBI Taxonomy" id="2754695"/>
    <lineage>
        <taxon>Bacteria</taxon>
        <taxon>Pseudomonadati</taxon>
        <taxon>Pseudomonadota</taxon>
        <taxon>Alphaproteobacteria</taxon>
        <taxon>Hyphomicrobiales</taxon>
        <taxon>Methylobacteriaceae</taxon>
        <taxon>Microvirga</taxon>
    </lineage>
</organism>
<reference evidence="2 3" key="1">
    <citation type="submission" date="2020-07" db="EMBL/GenBank/DDBJ databases">
        <title>Draft genome and description of Microvirga mediterraneensis Marseille-Q2068 sp. nov.</title>
        <authorList>
            <person name="Boxberger M."/>
        </authorList>
    </citation>
    <scope>NUCLEOTIDE SEQUENCE [LARGE SCALE GENOMIC DNA]</scope>
    <source>
        <strain evidence="2 3">Marseille-Q2068</strain>
    </source>
</reference>
<dbReference type="EMBL" id="JACDXJ010000001">
    <property type="protein sequence ID" value="MBA1155159.1"/>
    <property type="molecule type" value="Genomic_DNA"/>
</dbReference>
<gene>
    <name evidence="2" type="ORF">H0S73_03330</name>
</gene>
<accession>A0A838BJ81</accession>
<evidence type="ECO:0000313" key="2">
    <source>
        <dbReference type="EMBL" id="MBA1155159.1"/>
    </source>
</evidence>
<dbReference type="InterPro" id="IPR009506">
    <property type="entry name" value="YjiS-like"/>
</dbReference>
<dbReference type="Pfam" id="PF06568">
    <property type="entry name" value="YjiS-like"/>
    <property type="match status" value="1"/>
</dbReference>
<evidence type="ECO:0000259" key="1">
    <source>
        <dbReference type="Pfam" id="PF06568"/>
    </source>
</evidence>
<dbReference type="AlphaFoldDB" id="A0A838BJ81"/>
<protein>
    <submittedName>
        <fullName evidence="2">DUF1127 domain-containing protein</fullName>
    </submittedName>
</protein>
<dbReference type="RefSeq" id="WP_181050822.1">
    <property type="nucleotide sequence ID" value="NZ_JACDXJ010000001.1"/>
</dbReference>
<comment type="caution">
    <text evidence="2">The sequence shown here is derived from an EMBL/GenBank/DDBJ whole genome shotgun (WGS) entry which is preliminary data.</text>
</comment>
<evidence type="ECO:0000313" key="3">
    <source>
        <dbReference type="Proteomes" id="UP000572984"/>
    </source>
</evidence>
<dbReference type="Proteomes" id="UP000572984">
    <property type="component" value="Unassembled WGS sequence"/>
</dbReference>
<proteinExistence type="predicted"/>